<dbReference type="Proteomes" id="UP000749559">
    <property type="component" value="Unassembled WGS sequence"/>
</dbReference>
<gene>
    <name evidence="5" type="ORF">OFUS_LOCUS4194</name>
</gene>
<dbReference type="EMBL" id="CAIIXF020000002">
    <property type="protein sequence ID" value="CAH1777104.1"/>
    <property type="molecule type" value="Genomic_DNA"/>
</dbReference>
<dbReference type="GO" id="GO:0046872">
    <property type="term" value="F:metal ion binding"/>
    <property type="evidence" value="ECO:0007669"/>
    <property type="project" value="UniProtKB-KW"/>
</dbReference>
<protein>
    <submittedName>
        <fullName evidence="5">Uncharacterized protein</fullName>
    </submittedName>
</protein>
<dbReference type="InterPro" id="IPR010255">
    <property type="entry name" value="Haem_peroxidase_sf"/>
</dbReference>
<evidence type="ECO:0000256" key="4">
    <source>
        <dbReference type="PIRSR" id="PIRSR619791-2"/>
    </source>
</evidence>
<feature type="binding site" description="axial binding residue" evidence="4">
    <location>
        <position position="491"/>
    </location>
    <ligand>
        <name>heme b</name>
        <dbReference type="ChEBI" id="CHEBI:60344"/>
    </ligand>
    <ligandPart>
        <name>Fe</name>
        <dbReference type="ChEBI" id="CHEBI:18248"/>
    </ligandPart>
</feature>
<comment type="subcellular location">
    <subcellularLocation>
        <location evidence="1">Secreted</location>
    </subcellularLocation>
</comment>
<evidence type="ECO:0000256" key="1">
    <source>
        <dbReference type="ARBA" id="ARBA00004613"/>
    </source>
</evidence>
<keyword evidence="4" id="KW-0349">Heme</keyword>
<keyword evidence="2" id="KW-0964">Secreted</keyword>
<sequence>MVESTYGILCRVALTCLMLGAMCIGMTLDDVASVTKEGPKMMDEFRVKILTTMRSQMKETSPLDIDRPYLSVTRFLGSTPYVKQLSLPASQQFYYMKTIKEKYRLTPLELTTTLKTMKSPLKPNTNVLNGDDPMPKPKFGECPFPEKYRCDRTAKFRTMDGSCNNLQHPLWGKSFTPFRRLLPADYADGIDVPRRTKSGNALPSARRVSHAVHTDKDLPSAVHTIAMMTFGQFLDHDTDKTAQTKIVKDMKGEQLEDVKCGFDGCKIDSPATEACFPIVVPRGDRCMKKKCLEFVRSEGSTDASCKLGPREQINQITSYLDASFVYGSTKKESDELRDKTQPRRGRIKMTDHPFSSHLKKILPRFDNKLCKDTNTTVKCFKAGDTRNSEWVGLTTLHIVYAREHNRIEQRLHDINPHWDGERLYQESRRILGAIWQHQVYMEYLPLVLGSHTPRFNIKLNSKYSPYHYGYDSNVDASTANSFQAAAFRFGHSQVEALIRFVRDDAYKIYTDDILGSHSRRPGSIYAHGLDKGGVDKILKGQASLPAQTTDSHFTEQMSCHLFAHSAPFGEGTDLASLNIQRGRDHGIRGYNSWRKLCRLQPLTSWYSRPKELSQEIWTKFKSLYDTVDDIDLFPAGVSEKLVFGGSVGPTFACIIGRQFEALRAGDRYWHENPKSPGQFTQDQLREIKKSSIAKTICNNGDSIKYIQKRYLLLPRSEIPQSAKRNYYSNLEIENIYGQEQNERVLCSSLPQVDLNLWKETPKYVRKNNKVTILNDTPKRSLPVLRQVANKKKQLIASNSIKRQIWPLTSLYRRSAIKPYNAYSRIRQTSVYNPWTNPYYRTRKRRSCFSLYRARKKLSLALFMKPMKV</sequence>
<dbReference type="GO" id="GO:0020037">
    <property type="term" value="F:heme binding"/>
    <property type="evidence" value="ECO:0007669"/>
    <property type="project" value="InterPro"/>
</dbReference>
<keyword evidence="4" id="KW-0479">Metal-binding</keyword>
<evidence type="ECO:0000256" key="2">
    <source>
        <dbReference type="ARBA" id="ARBA00022525"/>
    </source>
</evidence>
<dbReference type="FunFam" id="1.10.640.10:FF:000003">
    <property type="entry name" value="chorion peroxidase"/>
    <property type="match status" value="1"/>
</dbReference>
<dbReference type="GO" id="GO:0006979">
    <property type="term" value="P:response to oxidative stress"/>
    <property type="evidence" value="ECO:0007669"/>
    <property type="project" value="InterPro"/>
</dbReference>
<dbReference type="AlphaFoldDB" id="A0A8S4N8N2"/>
<dbReference type="Pfam" id="PF03098">
    <property type="entry name" value="An_peroxidase"/>
    <property type="match status" value="1"/>
</dbReference>
<dbReference type="SUPFAM" id="SSF48113">
    <property type="entry name" value="Heme-dependent peroxidases"/>
    <property type="match status" value="1"/>
</dbReference>
<organism evidence="5 6">
    <name type="scientific">Owenia fusiformis</name>
    <name type="common">Polychaete worm</name>
    <dbReference type="NCBI Taxonomy" id="6347"/>
    <lineage>
        <taxon>Eukaryota</taxon>
        <taxon>Metazoa</taxon>
        <taxon>Spiralia</taxon>
        <taxon>Lophotrochozoa</taxon>
        <taxon>Annelida</taxon>
        <taxon>Polychaeta</taxon>
        <taxon>Sedentaria</taxon>
        <taxon>Canalipalpata</taxon>
        <taxon>Sabellida</taxon>
        <taxon>Oweniida</taxon>
        <taxon>Oweniidae</taxon>
        <taxon>Owenia</taxon>
    </lineage>
</organism>
<dbReference type="CDD" id="cd09823">
    <property type="entry name" value="peroxinectin_like"/>
    <property type="match status" value="1"/>
</dbReference>
<dbReference type="PANTHER" id="PTHR11475">
    <property type="entry name" value="OXIDASE/PEROXIDASE"/>
    <property type="match status" value="1"/>
</dbReference>
<proteinExistence type="predicted"/>
<dbReference type="OrthoDB" id="823504at2759"/>
<dbReference type="PRINTS" id="PR00457">
    <property type="entry name" value="ANPEROXIDASE"/>
</dbReference>
<dbReference type="PANTHER" id="PTHR11475:SF134">
    <property type="entry name" value="LD42267P"/>
    <property type="match status" value="1"/>
</dbReference>
<evidence type="ECO:0000313" key="6">
    <source>
        <dbReference type="Proteomes" id="UP000749559"/>
    </source>
</evidence>
<reference evidence="5" key="1">
    <citation type="submission" date="2022-03" db="EMBL/GenBank/DDBJ databases">
        <authorList>
            <person name="Martin C."/>
        </authorList>
    </citation>
    <scope>NUCLEOTIDE SEQUENCE</scope>
</reference>
<keyword evidence="3" id="KW-0732">Signal</keyword>
<accession>A0A8S4N8N2</accession>
<name>A0A8S4N8N2_OWEFU</name>
<dbReference type="InterPro" id="IPR037120">
    <property type="entry name" value="Haem_peroxidase_sf_animal"/>
</dbReference>
<evidence type="ECO:0000313" key="5">
    <source>
        <dbReference type="EMBL" id="CAH1777104.1"/>
    </source>
</evidence>
<keyword evidence="6" id="KW-1185">Reference proteome</keyword>
<dbReference type="GO" id="GO:0005576">
    <property type="term" value="C:extracellular region"/>
    <property type="evidence" value="ECO:0007669"/>
    <property type="project" value="UniProtKB-SubCell"/>
</dbReference>
<comment type="caution">
    <text evidence="5">The sequence shown here is derived from an EMBL/GenBank/DDBJ whole genome shotgun (WGS) entry which is preliminary data.</text>
</comment>
<evidence type="ECO:0000256" key="3">
    <source>
        <dbReference type="ARBA" id="ARBA00022729"/>
    </source>
</evidence>
<dbReference type="GO" id="GO:0004601">
    <property type="term" value="F:peroxidase activity"/>
    <property type="evidence" value="ECO:0007669"/>
    <property type="project" value="InterPro"/>
</dbReference>
<keyword evidence="4" id="KW-0408">Iron</keyword>
<dbReference type="InterPro" id="IPR019791">
    <property type="entry name" value="Haem_peroxidase_animal"/>
</dbReference>
<dbReference type="PROSITE" id="PS50292">
    <property type="entry name" value="PEROXIDASE_3"/>
    <property type="match status" value="1"/>
</dbReference>
<dbReference type="Gene3D" id="1.10.640.10">
    <property type="entry name" value="Haem peroxidase domain superfamily, animal type"/>
    <property type="match status" value="1"/>
</dbReference>